<keyword evidence="2" id="KW-0472">Membrane</keyword>
<evidence type="ECO:0000313" key="3">
    <source>
        <dbReference type="EMBL" id="KLT42898.1"/>
    </source>
</evidence>
<dbReference type="GeneID" id="28985936"/>
<dbReference type="Proteomes" id="UP000053611">
    <property type="component" value="Unassembled WGS sequence"/>
</dbReference>
<proteinExistence type="predicted"/>
<keyword evidence="4" id="KW-1185">Reference proteome</keyword>
<dbReference type="AlphaFoldDB" id="A0A0J0XP71"/>
<name>A0A0J0XP71_9TREE</name>
<feature type="compositionally biased region" description="Basic residues" evidence="1">
    <location>
        <begin position="8"/>
        <end position="19"/>
    </location>
</feature>
<keyword evidence="2" id="KW-0812">Transmembrane</keyword>
<evidence type="ECO:0000256" key="1">
    <source>
        <dbReference type="SAM" id="MobiDB-lite"/>
    </source>
</evidence>
<evidence type="ECO:0000256" key="2">
    <source>
        <dbReference type="SAM" id="Phobius"/>
    </source>
</evidence>
<accession>A0A0J0XP71</accession>
<reference evidence="3 4" key="1">
    <citation type="submission" date="2015-03" db="EMBL/GenBank/DDBJ databases">
        <title>Genomics and transcriptomics of the oil-accumulating basidiomycete yeast T. oleaginosus allow insights into substrate utilization and the diverse evolutionary trajectories of mating systems in fungi.</title>
        <authorList>
            <consortium name="DOE Joint Genome Institute"/>
            <person name="Kourist R."/>
            <person name="Kracht O."/>
            <person name="Bracharz F."/>
            <person name="Lipzen A."/>
            <person name="Nolan M."/>
            <person name="Ohm R."/>
            <person name="Grigoriev I."/>
            <person name="Sun S."/>
            <person name="Heitman J."/>
            <person name="Bruck T."/>
            <person name="Nowrousian M."/>
        </authorList>
    </citation>
    <scope>NUCLEOTIDE SEQUENCE [LARGE SCALE GENOMIC DNA]</scope>
    <source>
        <strain evidence="3 4">IBC0246</strain>
    </source>
</reference>
<feature type="transmembrane region" description="Helical" evidence="2">
    <location>
        <begin position="54"/>
        <end position="72"/>
    </location>
</feature>
<sequence>MDGLPIRTSRRPINHRRAVPRPGDAGAHSVGGDMVNSMKRRGLKPSRWALYRPWVLGAVALILLLALNTAWLQRINRRVGTKGGWGAVVAAARQQAARWVGSLAARIDTGATHDEI</sequence>
<dbReference type="EMBL" id="KQ087200">
    <property type="protein sequence ID" value="KLT42898.1"/>
    <property type="molecule type" value="Genomic_DNA"/>
</dbReference>
<gene>
    <name evidence="3" type="ORF">CC85DRAFT_301867</name>
</gene>
<feature type="region of interest" description="Disordered" evidence="1">
    <location>
        <begin position="1"/>
        <end position="36"/>
    </location>
</feature>
<organism evidence="3 4">
    <name type="scientific">Cutaneotrichosporon oleaginosum</name>
    <dbReference type="NCBI Taxonomy" id="879819"/>
    <lineage>
        <taxon>Eukaryota</taxon>
        <taxon>Fungi</taxon>
        <taxon>Dikarya</taxon>
        <taxon>Basidiomycota</taxon>
        <taxon>Agaricomycotina</taxon>
        <taxon>Tremellomycetes</taxon>
        <taxon>Trichosporonales</taxon>
        <taxon>Trichosporonaceae</taxon>
        <taxon>Cutaneotrichosporon</taxon>
    </lineage>
</organism>
<keyword evidence="2" id="KW-1133">Transmembrane helix</keyword>
<evidence type="ECO:0000313" key="4">
    <source>
        <dbReference type="Proteomes" id="UP000053611"/>
    </source>
</evidence>
<protein>
    <submittedName>
        <fullName evidence="3">Uncharacterized protein</fullName>
    </submittedName>
</protein>
<dbReference type="RefSeq" id="XP_018279389.1">
    <property type="nucleotide sequence ID" value="XM_018425333.1"/>
</dbReference>